<comment type="similarity">
    <text evidence="1">Belongs to the FAH family.</text>
</comment>
<accession>A0A2I1G2N2</accession>
<dbReference type="VEuPathDB" id="FungiDB:FUN_020755"/>
<keyword evidence="2" id="KW-0479">Metal-binding</keyword>
<dbReference type="EMBL" id="LLXI01000121">
    <property type="protein sequence ID" value="PKY40892.1"/>
    <property type="molecule type" value="Genomic_DNA"/>
</dbReference>
<dbReference type="VEuPathDB" id="FungiDB:RhiirFUN_000391"/>
<comment type="caution">
    <text evidence="4">The sequence shown here is derived from an EMBL/GenBank/DDBJ whole genome shotgun (WGS) entry which is preliminary data.</text>
</comment>
<name>A0A2I1G2N2_9GLOM</name>
<gene>
    <name evidence="4" type="ORF">RhiirA4_395279</name>
</gene>
<dbReference type="AlphaFoldDB" id="A0A2I1G2N2"/>
<dbReference type="Proteomes" id="UP000234323">
    <property type="component" value="Unassembled WGS sequence"/>
</dbReference>
<reference evidence="4 5" key="1">
    <citation type="submission" date="2015-10" db="EMBL/GenBank/DDBJ databases">
        <title>Genome analyses suggest a sexual origin of heterokaryosis in a supposedly ancient asexual fungus.</title>
        <authorList>
            <person name="Ropars J."/>
            <person name="Sedzielewska K."/>
            <person name="Noel J."/>
            <person name="Charron P."/>
            <person name="Farinelli L."/>
            <person name="Marton T."/>
            <person name="Kruger M."/>
            <person name="Pelin A."/>
            <person name="Brachmann A."/>
            <person name="Corradi N."/>
        </authorList>
    </citation>
    <scope>NUCLEOTIDE SEQUENCE [LARGE SCALE GENOMIC DNA]</scope>
    <source>
        <strain evidence="4 5">A4</strain>
    </source>
</reference>
<dbReference type="FunFam" id="3.90.850.10:FF:000003">
    <property type="entry name" value="Fumarylacetoacetate hydrolase domain-containing 1"/>
    <property type="match status" value="1"/>
</dbReference>
<proteinExistence type="inferred from homology"/>
<dbReference type="InterPro" id="IPR036663">
    <property type="entry name" value="Fumarylacetoacetase_C_sf"/>
</dbReference>
<evidence type="ECO:0000256" key="1">
    <source>
        <dbReference type="ARBA" id="ARBA00010211"/>
    </source>
</evidence>
<dbReference type="Pfam" id="PF01557">
    <property type="entry name" value="FAA_hydrolase"/>
    <property type="match status" value="1"/>
</dbReference>
<dbReference type="GO" id="GO:0019752">
    <property type="term" value="P:carboxylic acid metabolic process"/>
    <property type="evidence" value="ECO:0007669"/>
    <property type="project" value="UniProtKB-ARBA"/>
</dbReference>
<feature type="domain" description="Fumarylacetoacetase-like C-terminal" evidence="3">
    <location>
        <begin position="10"/>
        <end position="208"/>
    </location>
</feature>
<evidence type="ECO:0000313" key="4">
    <source>
        <dbReference type="EMBL" id="PKY40892.1"/>
    </source>
</evidence>
<dbReference type="VEuPathDB" id="FungiDB:RhiirA1_406424"/>
<dbReference type="GO" id="GO:0018773">
    <property type="term" value="F:acetylpyruvate hydrolase activity"/>
    <property type="evidence" value="ECO:0007669"/>
    <property type="project" value="TreeGrafter"/>
</dbReference>
<dbReference type="SUPFAM" id="SSF56529">
    <property type="entry name" value="FAH"/>
    <property type="match status" value="1"/>
</dbReference>
<dbReference type="PANTHER" id="PTHR11820:SF7">
    <property type="entry name" value="ACYLPYRUVASE FAHD1, MITOCHONDRIAL"/>
    <property type="match status" value="1"/>
</dbReference>
<protein>
    <recommendedName>
        <fullName evidence="3">Fumarylacetoacetase-like C-terminal domain-containing protein</fullName>
    </recommendedName>
</protein>
<keyword evidence="5" id="KW-1185">Reference proteome</keyword>
<dbReference type="GO" id="GO:0005739">
    <property type="term" value="C:mitochondrion"/>
    <property type="evidence" value="ECO:0007669"/>
    <property type="project" value="TreeGrafter"/>
</dbReference>
<dbReference type="InterPro" id="IPR011234">
    <property type="entry name" value="Fumarylacetoacetase-like_C"/>
</dbReference>
<evidence type="ECO:0000259" key="3">
    <source>
        <dbReference type="Pfam" id="PF01557"/>
    </source>
</evidence>
<evidence type="ECO:0000313" key="5">
    <source>
        <dbReference type="Proteomes" id="UP000234323"/>
    </source>
</evidence>
<sequence length="224" mass="24631">MQNFTKIGKKIVGIGRNFSEHAKELGNAVPTSPFFFLKPTSSYLLSGEEVEIPKGCIVHHEVELGVVIGKDGRDIRESEAMNYVEGYALGIDLTARNLQDVVKKKGLPWSAAKGFDTFTPIGKFIPKSEIEDPHNVNLWLKLNGELKQNGITKDMIFNIPTLIEYVSSIMKLEKGDLILTGTPSGVGPIHPGQVITAGLNVNNENLSTIKFPVVERVGLFEFKP</sequence>
<dbReference type="Gene3D" id="3.90.850.10">
    <property type="entry name" value="Fumarylacetoacetase-like, C-terminal domain"/>
    <property type="match status" value="1"/>
</dbReference>
<organism evidence="4 5">
    <name type="scientific">Rhizophagus irregularis</name>
    <dbReference type="NCBI Taxonomy" id="588596"/>
    <lineage>
        <taxon>Eukaryota</taxon>
        <taxon>Fungi</taxon>
        <taxon>Fungi incertae sedis</taxon>
        <taxon>Mucoromycota</taxon>
        <taxon>Glomeromycotina</taxon>
        <taxon>Glomeromycetes</taxon>
        <taxon>Glomerales</taxon>
        <taxon>Glomeraceae</taxon>
        <taxon>Rhizophagus</taxon>
    </lineage>
</organism>
<dbReference type="GO" id="GO:0046872">
    <property type="term" value="F:metal ion binding"/>
    <property type="evidence" value="ECO:0007669"/>
    <property type="project" value="UniProtKB-KW"/>
</dbReference>
<evidence type="ECO:0000256" key="2">
    <source>
        <dbReference type="ARBA" id="ARBA00022723"/>
    </source>
</evidence>
<dbReference type="OrthoDB" id="74910at2759"/>
<dbReference type="PANTHER" id="PTHR11820">
    <property type="entry name" value="ACYLPYRUVASE"/>
    <property type="match status" value="1"/>
</dbReference>